<organism evidence="1">
    <name type="scientific">Zea mays</name>
    <name type="common">Maize</name>
    <dbReference type="NCBI Taxonomy" id="4577"/>
    <lineage>
        <taxon>Eukaryota</taxon>
        <taxon>Viridiplantae</taxon>
        <taxon>Streptophyta</taxon>
        <taxon>Embryophyta</taxon>
        <taxon>Tracheophyta</taxon>
        <taxon>Spermatophyta</taxon>
        <taxon>Magnoliopsida</taxon>
        <taxon>Liliopsida</taxon>
        <taxon>Poales</taxon>
        <taxon>Poaceae</taxon>
        <taxon>PACMAD clade</taxon>
        <taxon>Panicoideae</taxon>
        <taxon>Andropogonodae</taxon>
        <taxon>Andropogoneae</taxon>
        <taxon>Tripsacinae</taxon>
        <taxon>Zea</taxon>
    </lineage>
</organism>
<proteinExistence type="predicted"/>
<gene>
    <name evidence="1" type="ORF">ZEAMMB73_Zm00001d012989</name>
</gene>
<dbReference type="InParanoid" id="A0A1D6GEQ0"/>
<dbReference type="AlphaFoldDB" id="A0A1D6GEQ0"/>
<accession>A0A1D6GEQ0</accession>
<sequence>MRTSKPTPAIWIWSSQKGLTPEGLSPEVLAQAYFLWWAPSLKSLHLCLCHYVTNQGFAEAVNCFPQLEELDITFCSLYGIVCETAGRACPTTSSSSSAGAGKDVYPLKCYAA</sequence>
<dbReference type="EMBL" id="CM000781">
    <property type="protein sequence ID" value="AQK62058.1"/>
    <property type="molecule type" value="Genomic_DNA"/>
</dbReference>
<reference evidence="1" key="1">
    <citation type="submission" date="2015-12" db="EMBL/GenBank/DDBJ databases">
        <title>Update maize B73 reference genome by single molecule sequencing technologies.</title>
        <authorList>
            <consortium name="Maize Genome Sequencing Project"/>
            <person name="Ware D."/>
        </authorList>
    </citation>
    <scope>NUCLEOTIDE SEQUENCE</scope>
    <source>
        <tissue evidence="1">Seedling</tissue>
    </source>
</reference>
<dbReference type="STRING" id="4577.A0A1D6GEQ0"/>
<dbReference type="Gene3D" id="3.80.10.10">
    <property type="entry name" value="Ribonuclease Inhibitor"/>
    <property type="match status" value="1"/>
</dbReference>
<evidence type="ECO:0000313" key="1">
    <source>
        <dbReference type="EMBL" id="AQK62058.1"/>
    </source>
</evidence>
<name>A0A1D6GEQ0_MAIZE</name>
<dbReference type="SUPFAM" id="SSF52047">
    <property type="entry name" value="RNI-like"/>
    <property type="match status" value="1"/>
</dbReference>
<dbReference type="InterPro" id="IPR032675">
    <property type="entry name" value="LRR_dom_sf"/>
</dbReference>
<protein>
    <submittedName>
        <fullName evidence="1">Uncharacterized protein</fullName>
    </submittedName>
</protein>